<proteinExistence type="predicted"/>
<reference evidence="1 2" key="1">
    <citation type="submission" date="2021-06" db="EMBL/GenBank/DDBJ databases">
        <title>Caerostris extrusa draft genome.</title>
        <authorList>
            <person name="Kono N."/>
            <person name="Arakawa K."/>
        </authorList>
    </citation>
    <scope>NUCLEOTIDE SEQUENCE [LARGE SCALE GENOMIC DNA]</scope>
</reference>
<sequence length="82" mass="9661">MAVILIPDNTPLERQTLDMVNAIGHGGCHWKGRHWTWWMPLKGRHWTWWMPLERQTLDMVDAIGCTMSLQFGTKIPKGSFWR</sequence>
<organism evidence="1 2">
    <name type="scientific">Caerostris extrusa</name>
    <name type="common">Bark spider</name>
    <name type="synonym">Caerostris bankana</name>
    <dbReference type="NCBI Taxonomy" id="172846"/>
    <lineage>
        <taxon>Eukaryota</taxon>
        <taxon>Metazoa</taxon>
        <taxon>Ecdysozoa</taxon>
        <taxon>Arthropoda</taxon>
        <taxon>Chelicerata</taxon>
        <taxon>Arachnida</taxon>
        <taxon>Araneae</taxon>
        <taxon>Araneomorphae</taxon>
        <taxon>Entelegynae</taxon>
        <taxon>Araneoidea</taxon>
        <taxon>Araneidae</taxon>
        <taxon>Caerostris</taxon>
    </lineage>
</organism>
<comment type="caution">
    <text evidence="1">The sequence shown here is derived from an EMBL/GenBank/DDBJ whole genome shotgun (WGS) entry which is preliminary data.</text>
</comment>
<dbReference type="Proteomes" id="UP001054945">
    <property type="component" value="Unassembled WGS sequence"/>
</dbReference>
<dbReference type="EMBL" id="BPLR01001659">
    <property type="protein sequence ID" value="GIZ03849.1"/>
    <property type="molecule type" value="Genomic_DNA"/>
</dbReference>
<name>A0AAV4YCB5_CAEEX</name>
<evidence type="ECO:0000313" key="2">
    <source>
        <dbReference type="Proteomes" id="UP001054945"/>
    </source>
</evidence>
<keyword evidence="2" id="KW-1185">Reference proteome</keyword>
<gene>
    <name evidence="1" type="ORF">CEXT_458241</name>
</gene>
<evidence type="ECO:0000313" key="1">
    <source>
        <dbReference type="EMBL" id="GIZ03849.1"/>
    </source>
</evidence>
<dbReference type="AlphaFoldDB" id="A0AAV4YCB5"/>
<accession>A0AAV4YCB5</accession>
<protein>
    <submittedName>
        <fullName evidence="1">Uncharacterized protein</fullName>
    </submittedName>
</protein>